<reference evidence="2 3" key="1">
    <citation type="submission" date="2019-04" db="EMBL/GenBank/DDBJ databases">
        <title>An improved genome assembly and genetic linkage map for asparagus bean, Vigna unguiculata ssp. sesquipedialis.</title>
        <authorList>
            <person name="Xia Q."/>
            <person name="Zhang R."/>
            <person name="Dong Y."/>
        </authorList>
    </citation>
    <scope>NUCLEOTIDE SEQUENCE [LARGE SCALE GENOMIC DNA]</scope>
    <source>
        <tissue evidence="2">Leaf</tissue>
    </source>
</reference>
<dbReference type="EMBL" id="CP039353">
    <property type="protein sequence ID" value="QCE05527.1"/>
    <property type="molecule type" value="Genomic_DNA"/>
</dbReference>
<dbReference type="InterPro" id="IPR026960">
    <property type="entry name" value="RVT-Znf"/>
</dbReference>
<evidence type="ECO:0000259" key="1">
    <source>
        <dbReference type="Pfam" id="PF13966"/>
    </source>
</evidence>
<dbReference type="Pfam" id="PF13966">
    <property type="entry name" value="zf-RVT"/>
    <property type="match status" value="1"/>
</dbReference>
<evidence type="ECO:0000313" key="3">
    <source>
        <dbReference type="Proteomes" id="UP000501690"/>
    </source>
</evidence>
<keyword evidence="3" id="KW-1185">Reference proteome</keyword>
<feature type="domain" description="Reverse transcriptase zinc-binding" evidence="1">
    <location>
        <begin position="10"/>
        <end position="78"/>
    </location>
</feature>
<dbReference type="AlphaFoldDB" id="A0A4D6N0C4"/>
<dbReference type="Proteomes" id="UP000501690">
    <property type="component" value="Linkage Group LG9"/>
</dbReference>
<protein>
    <recommendedName>
        <fullName evidence="1">Reverse transcriptase zinc-binding domain-containing protein</fullName>
    </recommendedName>
</protein>
<evidence type="ECO:0000313" key="2">
    <source>
        <dbReference type="EMBL" id="QCE05527.1"/>
    </source>
</evidence>
<name>A0A4D6N0C4_VIGUN</name>
<gene>
    <name evidence="2" type="ORF">DEO72_LG9g530</name>
</gene>
<accession>A0A4D6N0C4</accession>
<sequence length="291" mass="33342">MACSTNGSNSTVQDRIFHAEAAPACKELVWLACNEELEVRSLLFAKGNVENDTCPCCGKYSETTMHALMQCEEAKCIWFGSPLGLRVELLHDITTVSEWIGECASFMDKKVLGMVCVIMWAVWEKRNVWLSNARNLIFQKLWRRPTPCSFQMNGFCLRIPMSRPIFLLLLKTVLELQWEWFSETLPVSHKHVLYSHWNEVIRGKVNSDGFFLDSLLEDCKTMIRRTKSCLRLVGCGGNKVARFIASEAFVYGERVWTEEVMDEATQYVIADVLGPLSLEYSDFDSDSFHDF</sequence>
<proteinExistence type="predicted"/>
<organism evidence="2 3">
    <name type="scientific">Vigna unguiculata</name>
    <name type="common">Cowpea</name>
    <dbReference type="NCBI Taxonomy" id="3917"/>
    <lineage>
        <taxon>Eukaryota</taxon>
        <taxon>Viridiplantae</taxon>
        <taxon>Streptophyta</taxon>
        <taxon>Embryophyta</taxon>
        <taxon>Tracheophyta</taxon>
        <taxon>Spermatophyta</taxon>
        <taxon>Magnoliopsida</taxon>
        <taxon>eudicotyledons</taxon>
        <taxon>Gunneridae</taxon>
        <taxon>Pentapetalae</taxon>
        <taxon>rosids</taxon>
        <taxon>fabids</taxon>
        <taxon>Fabales</taxon>
        <taxon>Fabaceae</taxon>
        <taxon>Papilionoideae</taxon>
        <taxon>50 kb inversion clade</taxon>
        <taxon>NPAAA clade</taxon>
        <taxon>indigoferoid/millettioid clade</taxon>
        <taxon>Phaseoleae</taxon>
        <taxon>Vigna</taxon>
    </lineage>
</organism>